<feature type="domain" description="UspA" evidence="2">
    <location>
        <begin position="156"/>
        <end position="290"/>
    </location>
</feature>
<dbReference type="PRINTS" id="PR01438">
    <property type="entry name" value="UNVRSLSTRESS"/>
</dbReference>
<proteinExistence type="inferred from homology"/>
<evidence type="ECO:0000313" key="3">
    <source>
        <dbReference type="EMBL" id="MBP2368185.1"/>
    </source>
</evidence>
<dbReference type="SUPFAM" id="SSF52402">
    <property type="entry name" value="Adenine nucleotide alpha hydrolases-like"/>
    <property type="match status" value="2"/>
</dbReference>
<dbReference type="PANTHER" id="PTHR31964:SF113">
    <property type="entry name" value="USPA DOMAIN-CONTAINING PROTEIN"/>
    <property type="match status" value="1"/>
</dbReference>
<dbReference type="Gene3D" id="3.40.50.620">
    <property type="entry name" value="HUPs"/>
    <property type="match status" value="2"/>
</dbReference>
<dbReference type="Proteomes" id="UP001519295">
    <property type="component" value="Unassembled WGS sequence"/>
</dbReference>
<name>A0ABS4VW82_9PSEU</name>
<dbReference type="RefSeq" id="WP_210028570.1">
    <property type="nucleotide sequence ID" value="NZ_JAGINU010000001.1"/>
</dbReference>
<protein>
    <submittedName>
        <fullName evidence="3">Nucleotide-binding universal stress UspA family protein</fullName>
    </submittedName>
</protein>
<evidence type="ECO:0000313" key="4">
    <source>
        <dbReference type="Proteomes" id="UP001519295"/>
    </source>
</evidence>
<dbReference type="InterPro" id="IPR006016">
    <property type="entry name" value="UspA"/>
</dbReference>
<comment type="similarity">
    <text evidence="1">Belongs to the universal stress protein A family.</text>
</comment>
<dbReference type="EMBL" id="JAGINU010000001">
    <property type="protein sequence ID" value="MBP2368185.1"/>
    <property type="molecule type" value="Genomic_DNA"/>
</dbReference>
<feature type="domain" description="UspA" evidence="2">
    <location>
        <begin position="11"/>
        <end position="148"/>
    </location>
</feature>
<keyword evidence="4" id="KW-1185">Reference proteome</keyword>
<evidence type="ECO:0000259" key="2">
    <source>
        <dbReference type="Pfam" id="PF00582"/>
    </source>
</evidence>
<dbReference type="InterPro" id="IPR006015">
    <property type="entry name" value="Universal_stress_UspA"/>
</dbReference>
<reference evidence="3 4" key="1">
    <citation type="submission" date="2021-03" db="EMBL/GenBank/DDBJ databases">
        <title>Sequencing the genomes of 1000 actinobacteria strains.</title>
        <authorList>
            <person name="Klenk H.-P."/>
        </authorList>
    </citation>
    <scope>NUCLEOTIDE SEQUENCE [LARGE SCALE GENOMIC DNA]</scope>
    <source>
        <strain evidence="3 4">DSM 45256</strain>
    </source>
</reference>
<accession>A0ABS4VW82</accession>
<organism evidence="3 4">
    <name type="scientific">Pseudonocardia parietis</name>
    <dbReference type="NCBI Taxonomy" id="570936"/>
    <lineage>
        <taxon>Bacteria</taxon>
        <taxon>Bacillati</taxon>
        <taxon>Actinomycetota</taxon>
        <taxon>Actinomycetes</taxon>
        <taxon>Pseudonocardiales</taxon>
        <taxon>Pseudonocardiaceae</taxon>
        <taxon>Pseudonocardia</taxon>
    </lineage>
</organism>
<dbReference type="PANTHER" id="PTHR31964">
    <property type="entry name" value="ADENINE NUCLEOTIDE ALPHA HYDROLASES-LIKE SUPERFAMILY PROTEIN"/>
    <property type="match status" value="1"/>
</dbReference>
<gene>
    <name evidence="3" type="ORF">JOF36_003881</name>
</gene>
<sequence length="303" mass="31313">MTMAEGEVPAVVAGVDGSESALAAVRWAAAEARRRSAPLRLVGVVEWAGYRPMAAVGELDPREQDRLLAHIRTELTGAAAQAHVLAPELIVSHVVLVGSPKRALLTEAQTAQLLVVGSRGRGGFTGMLAGSVSMALSATSPCPVVVVRGPGAEDGPVVVGVDGSDPGAQALRHAVDAAGALGTSVLAVRAWSHDRIDPFVLELLEKRGAVEDAEHGQLDKSVQPARTARPDVPIETELVRGHPTEALLRAAERAQLLVVGSRGNGALAGLLLGSVSRTVLHHAHCPVVVLTATGPLDHSEIQP</sequence>
<comment type="caution">
    <text evidence="3">The sequence shown here is derived from an EMBL/GenBank/DDBJ whole genome shotgun (WGS) entry which is preliminary data.</text>
</comment>
<dbReference type="InterPro" id="IPR014729">
    <property type="entry name" value="Rossmann-like_a/b/a_fold"/>
</dbReference>
<dbReference type="Pfam" id="PF00582">
    <property type="entry name" value="Usp"/>
    <property type="match status" value="2"/>
</dbReference>
<evidence type="ECO:0000256" key="1">
    <source>
        <dbReference type="ARBA" id="ARBA00008791"/>
    </source>
</evidence>